<dbReference type="Proteomes" id="UP000287336">
    <property type="component" value="Unassembled WGS sequence"/>
</dbReference>
<organism evidence="1 2">
    <name type="scientific">Vreelandella andesensis</name>
    <dbReference type="NCBI Taxonomy" id="447567"/>
    <lineage>
        <taxon>Bacteria</taxon>
        <taxon>Pseudomonadati</taxon>
        <taxon>Pseudomonadota</taxon>
        <taxon>Gammaproteobacteria</taxon>
        <taxon>Oceanospirillales</taxon>
        <taxon>Halomonadaceae</taxon>
        <taxon>Vreelandella</taxon>
    </lineage>
</organism>
<reference evidence="1 2" key="1">
    <citation type="submission" date="2018-12" db="EMBL/GenBank/DDBJ databases">
        <title>three novel Halomonas strain isolated from plants.</title>
        <authorList>
            <person name="Sun C."/>
        </authorList>
    </citation>
    <scope>NUCLEOTIDE SEQUENCE [LARGE SCALE GENOMIC DNA]</scope>
    <source>
        <strain evidence="1 2">DSM 19434</strain>
    </source>
</reference>
<comment type="caution">
    <text evidence="1">The sequence shown here is derived from an EMBL/GenBank/DDBJ whole genome shotgun (WGS) entry which is preliminary data.</text>
</comment>
<keyword evidence="2" id="KW-1185">Reference proteome</keyword>
<dbReference type="EMBL" id="RZHG01000027">
    <property type="protein sequence ID" value="RUR27846.1"/>
    <property type="molecule type" value="Genomic_DNA"/>
</dbReference>
<dbReference type="AlphaFoldDB" id="A0A3S0VZY7"/>
<evidence type="ECO:0000313" key="2">
    <source>
        <dbReference type="Proteomes" id="UP000287336"/>
    </source>
</evidence>
<protein>
    <submittedName>
        <fullName evidence="1">Uncharacterized protein</fullName>
    </submittedName>
</protein>
<accession>A0A3S0VZY7</accession>
<evidence type="ECO:0000313" key="1">
    <source>
        <dbReference type="EMBL" id="RUR27846.1"/>
    </source>
</evidence>
<proteinExistence type="predicted"/>
<dbReference type="RefSeq" id="WP_126948663.1">
    <property type="nucleotide sequence ID" value="NZ_RZHG01000027.1"/>
</dbReference>
<sequence>MNKAEKLYRENIFNSKRVLSKNEVSEICDEILSSSVSLEVFSSTLSVYTYKKIEMSDASHPHFIYYESCIQKLLDRLEIDSEAKFKDKNVRQDEFQLVISLITSRWHWLIFSEHPLQLLLSDLEKDFNIISAAGYLKESYSLNIFKTLLFLSAINFVCGNYSRQLDVASSGIAIYKRIVENMERGKLPSSSHFSDLASANNAIEVMLSGVEWVNGERFRKERWNPSRIMHASSRINLTKCPGFMDKGLKIISSSGFNEVGL</sequence>
<gene>
    <name evidence="1" type="ORF">ELY33_14740</name>
</gene>
<name>A0A3S0VZY7_9GAMM</name>